<keyword evidence="3" id="KW-0926">Vacuole</keyword>
<keyword evidence="4" id="KW-0017">Alkaloid metabolism</keyword>
<evidence type="ECO:0000256" key="10">
    <source>
        <dbReference type="ARBA" id="ARBA00045734"/>
    </source>
</evidence>
<dbReference type="GO" id="GO:0042179">
    <property type="term" value="P:nicotine biosynthetic process"/>
    <property type="evidence" value="ECO:0007669"/>
    <property type="project" value="UniProtKB-UniPathway"/>
</dbReference>
<dbReference type="GO" id="GO:0005773">
    <property type="term" value="C:vacuole"/>
    <property type="evidence" value="ECO:0007669"/>
    <property type="project" value="UniProtKB-SubCell"/>
</dbReference>
<keyword evidence="7" id="KW-0274">FAD</keyword>
<reference evidence="12" key="1">
    <citation type="submission" date="2016-11" db="EMBL/GenBank/DDBJ databases">
        <title>The genome of Nicotiana attenuata.</title>
        <authorList>
            <person name="Xu S."/>
            <person name="Brockmoeller T."/>
            <person name="Gaquerel E."/>
            <person name="Navarro A."/>
            <person name="Kuhl H."/>
            <person name="Gase K."/>
            <person name="Ling Z."/>
            <person name="Zhou W."/>
            <person name="Kreitzer C."/>
            <person name="Stanke M."/>
            <person name="Tang H."/>
            <person name="Lyons E."/>
            <person name="Pandey P."/>
            <person name="Pandey S.P."/>
            <person name="Timmermann B."/>
            <person name="Baldwin I.T."/>
        </authorList>
    </citation>
    <scope>NUCLEOTIDE SEQUENCE [LARGE SCALE GENOMIC DNA]</scope>
    <source>
        <strain evidence="12">UT</strain>
    </source>
</reference>
<proteinExistence type="inferred from homology"/>
<evidence type="ECO:0000256" key="8">
    <source>
        <dbReference type="ARBA" id="ARBA00023180"/>
    </source>
</evidence>
<evidence type="ECO:0000313" key="12">
    <source>
        <dbReference type="EMBL" id="OIT28533.1"/>
    </source>
</evidence>
<evidence type="ECO:0000256" key="5">
    <source>
        <dbReference type="ARBA" id="ARBA00022630"/>
    </source>
</evidence>
<comment type="pathway">
    <text evidence="9">Alkaloid biosynthesis; nicotine biosynthesis.</text>
</comment>
<dbReference type="UniPathway" id="UPA00107"/>
<comment type="similarity">
    <text evidence="2">Belongs to the oxygen-dependent FAD-linked oxidoreductase family.</text>
</comment>
<name>A0A314KGW4_NICAT</name>
<dbReference type="Gene3D" id="3.30.465.10">
    <property type="match status" value="1"/>
</dbReference>
<evidence type="ECO:0000256" key="9">
    <source>
        <dbReference type="ARBA" id="ARBA00034114"/>
    </source>
</evidence>
<keyword evidence="8" id="KW-0325">Glycoprotein</keyword>
<protein>
    <submittedName>
        <fullName evidence="12">Reticuline oxidase-like protein</fullName>
    </submittedName>
</protein>
<comment type="function">
    <text evidence="10">Involved in the biosynthesis of pyridine alkaloid natural products, leading mainly to the production of anabasine, anatabine, nicotine and nornicotine, effective deterrents against herbivores with antiparasitic and pesticide properties (neurotoxins); nornicotine serves as the precursor in the synthesis of the carcinogen compound N'-nitrosonornicotine (NNN). Catalyzes a late oxidation step subsequent to the pyridine ring condensation reaction in the biosynthesis of alkaloids.</text>
</comment>
<dbReference type="InterPro" id="IPR016166">
    <property type="entry name" value="FAD-bd_PCMH"/>
</dbReference>
<dbReference type="InterPro" id="IPR012951">
    <property type="entry name" value="BBE"/>
</dbReference>
<evidence type="ECO:0000313" key="13">
    <source>
        <dbReference type="Proteomes" id="UP000187609"/>
    </source>
</evidence>
<dbReference type="PANTHER" id="PTHR32448">
    <property type="entry name" value="OS08G0158400 PROTEIN"/>
    <property type="match status" value="1"/>
</dbReference>
<dbReference type="GO" id="GO:0016491">
    <property type="term" value="F:oxidoreductase activity"/>
    <property type="evidence" value="ECO:0007669"/>
    <property type="project" value="InterPro"/>
</dbReference>
<dbReference type="Gene3D" id="3.40.462.20">
    <property type="match status" value="1"/>
</dbReference>
<dbReference type="InterPro" id="IPR036318">
    <property type="entry name" value="FAD-bd_PCMH-like_sf"/>
</dbReference>
<evidence type="ECO:0000256" key="2">
    <source>
        <dbReference type="ARBA" id="ARBA00005466"/>
    </source>
</evidence>
<dbReference type="InterPro" id="IPR006094">
    <property type="entry name" value="Oxid_FAD_bind_N"/>
</dbReference>
<dbReference type="Gramene" id="OIT28533">
    <property type="protein sequence ID" value="OIT28533"/>
    <property type="gene ID" value="A4A49_41915"/>
</dbReference>
<accession>A0A314KGW4</accession>
<dbReference type="AlphaFoldDB" id="A0A314KGW4"/>
<organism evidence="12 13">
    <name type="scientific">Nicotiana attenuata</name>
    <name type="common">Coyote tobacco</name>
    <dbReference type="NCBI Taxonomy" id="49451"/>
    <lineage>
        <taxon>Eukaryota</taxon>
        <taxon>Viridiplantae</taxon>
        <taxon>Streptophyta</taxon>
        <taxon>Embryophyta</taxon>
        <taxon>Tracheophyta</taxon>
        <taxon>Spermatophyta</taxon>
        <taxon>Magnoliopsida</taxon>
        <taxon>eudicotyledons</taxon>
        <taxon>Gunneridae</taxon>
        <taxon>Pentapetalae</taxon>
        <taxon>asterids</taxon>
        <taxon>lamiids</taxon>
        <taxon>Solanales</taxon>
        <taxon>Solanaceae</taxon>
        <taxon>Nicotianoideae</taxon>
        <taxon>Nicotianeae</taxon>
        <taxon>Nicotiana</taxon>
    </lineage>
</organism>
<evidence type="ECO:0000256" key="7">
    <source>
        <dbReference type="ARBA" id="ARBA00022827"/>
    </source>
</evidence>
<sequence length="387" mass="43740">MFNLRSISINVNDNTAWVQAGATLGELYYNIWTKSNVLGFPAGVCPTVGIGGHVSGGGYGNMLRKFGLSVDNVLDARLVDVNGRILDRKAMGEDLFWAIKGDQNATDVVLQWQNVVNKIDNDLFIRLLVQPITVKNKEKKVKGKKTAQQKSIRITFIALFLGDSSRLISLVSNKLPALGLTKQDCIEMSWIDSVLQWTNFDNTTKPIALLNRTGDPLNFLKRKSDYVQEPIPRDGLESIFQKMISLGKAGLVFNPYGGRMAEIREDETPFPHREGILFKIQYSVNWKEEGAAAEKEYLTQIRDLYGFMTPFVSKNPRQAYLNYRDLDIGTNDQGPRSLEEGRVYGTMYFKNNFDRLVKVKSAVDPTNFFRNEQSIPTQGTTKPRKMF</sequence>
<comment type="subcellular location">
    <subcellularLocation>
        <location evidence="1">Vacuole</location>
    </subcellularLocation>
</comment>
<dbReference type="SUPFAM" id="SSF56176">
    <property type="entry name" value="FAD-binding/transporter-associated domain-like"/>
    <property type="match status" value="1"/>
</dbReference>
<comment type="caution">
    <text evidence="12">The sequence shown here is derived from an EMBL/GenBank/DDBJ whole genome shotgun (WGS) entry which is preliminary data.</text>
</comment>
<evidence type="ECO:0000256" key="1">
    <source>
        <dbReference type="ARBA" id="ARBA00004116"/>
    </source>
</evidence>
<dbReference type="InterPro" id="IPR016169">
    <property type="entry name" value="FAD-bd_PCMH_sub2"/>
</dbReference>
<keyword evidence="6" id="KW-0732">Signal</keyword>
<keyword evidence="13" id="KW-1185">Reference proteome</keyword>
<dbReference type="Proteomes" id="UP000187609">
    <property type="component" value="Unassembled WGS sequence"/>
</dbReference>
<gene>
    <name evidence="12" type="ORF">A4A49_41915</name>
</gene>
<dbReference type="PROSITE" id="PS51387">
    <property type="entry name" value="FAD_PCMH"/>
    <property type="match status" value="1"/>
</dbReference>
<evidence type="ECO:0000256" key="6">
    <source>
        <dbReference type="ARBA" id="ARBA00022729"/>
    </source>
</evidence>
<dbReference type="Pfam" id="PF01565">
    <property type="entry name" value="FAD_binding_4"/>
    <property type="match status" value="1"/>
</dbReference>
<dbReference type="Pfam" id="PF08031">
    <property type="entry name" value="BBE"/>
    <property type="match status" value="1"/>
</dbReference>
<evidence type="ECO:0000256" key="3">
    <source>
        <dbReference type="ARBA" id="ARBA00022554"/>
    </source>
</evidence>
<dbReference type="STRING" id="49451.A0A314KGW4"/>
<feature type="domain" description="FAD-binding PCMH-type" evidence="11">
    <location>
        <begin position="1"/>
        <end position="119"/>
    </location>
</feature>
<dbReference type="GO" id="GO:0009820">
    <property type="term" value="P:alkaloid metabolic process"/>
    <property type="evidence" value="ECO:0007669"/>
    <property type="project" value="UniProtKB-KW"/>
</dbReference>
<evidence type="ECO:0000259" key="11">
    <source>
        <dbReference type="PROSITE" id="PS51387"/>
    </source>
</evidence>
<dbReference type="SMR" id="A0A314KGW4"/>
<dbReference type="GO" id="GO:0071949">
    <property type="term" value="F:FAD binding"/>
    <property type="evidence" value="ECO:0007669"/>
    <property type="project" value="InterPro"/>
</dbReference>
<keyword evidence="5" id="KW-0285">Flavoprotein</keyword>
<dbReference type="EMBL" id="MJEQ01002034">
    <property type="protein sequence ID" value="OIT28533.1"/>
    <property type="molecule type" value="Genomic_DNA"/>
</dbReference>
<evidence type="ECO:0000256" key="4">
    <source>
        <dbReference type="ARBA" id="ARBA00022589"/>
    </source>
</evidence>